<dbReference type="Proteomes" id="UP001177769">
    <property type="component" value="Chromosome"/>
</dbReference>
<dbReference type="KEGG" id="pais:PFX98_22195"/>
<protein>
    <recommendedName>
        <fullName evidence="3">Transporter substrate-binding domain-containing protein</fullName>
    </recommendedName>
</protein>
<keyword evidence="2" id="KW-1185">Reference proteome</keyword>
<reference evidence="1" key="1">
    <citation type="submission" date="2023-01" db="EMBL/GenBank/DDBJ databases">
        <title>Whole genome sequence of Paucibacter sp. S2-9 isolated from pond sediment.</title>
        <authorList>
            <person name="Jung J.Y."/>
        </authorList>
    </citation>
    <scope>NUCLEOTIDE SEQUENCE</scope>
    <source>
        <strain evidence="1">S2-9</strain>
    </source>
</reference>
<dbReference type="SUPFAM" id="SSF53850">
    <property type="entry name" value="Periplasmic binding protein-like II"/>
    <property type="match status" value="1"/>
</dbReference>
<organism evidence="1 2">
    <name type="scientific">Paucibacter sediminis</name>
    <dbReference type="NCBI Taxonomy" id="3019553"/>
    <lineage>
        <taxon>Bacteria</taxon>
        <taxon>Pseudomonadati</taxon>
        <taxon>Pseudomonadota</taxon>
        <taxon>Betaproteobacteria</taxon>
        <taxon>Burkholderiales</taxon>
        <taxon>Sphaerotilaceae</taxon>
        <taxon>Roseateles</taxon>
    </lineage>
</organism>
<dbReference type="Gene3D" id="3.40.190.10">
    <property type="entry name" value="Periplasmic binding protein-like II"/>
    <property type="match status" value="2"/>
</dbReference>
<evidence type="ECO:0000313" key="2">
    <source>
        <dbReference type="Proteomes" id="UP001177769"/>
    </source>
</evidence>
<evidence type="ECO:0008006" key="3">
    <source>
        <dbReference type="Google" id="ProtNLM"/>
    </source>
</evidence>
<dbReference type="EMBL" id="CP116346">
    <property type="protein sequence ID" value="WIT11570.1"/>
    <property type="molecule type" value="Genomic_DNA"/>
</dbReference>
<evidence type="ECO:0000313" key="1">
    <source>
        <dbReference type="EMBL" id="WIT11570.1"/>
    </source>
</evidence>
<dbReference type="AlphaFoldDB" id="A0AA95SNR5"/>
<accession>A0AA95SNR5</accession>
<sequence length="253" mass="27964">MRPALLAFCLGACWQLAPANPARELTACISDLAFAPVSYPDREGRHQYLLREAAERLGLRIRFAVEPRQRCVESVAAGRYDWLAAAVDTPSLRARLAYPMHGQQVDVRRALTQLQVVFLAPVGGTASWDGQRLSGLRGPLLYRNGHLAARDWAAERGVEAFASVATVNMARMLLAGRAGLAMLPGNEADALLTQPEFAGRLQRLQPPVFEAVLFAVASPAYLQTHRDEAEAIWTAMAQGRRSAEFRRIERRFD</sequence>
<name>A0AA95SNR5_9BURK</name>
<gene>
    <name evidence="1" type="ORF">PFX98_22195</name>
</gene>
<proteinExistence type="predicted"/>
<dbReference type="RefSeq" id="WP_285232655.1">
    <property type="nucleotide sequence ID" value="NZ_CP116346.1"/>
</dbReference>